<comment type="caution">
    <text evidence="6">The sequence shown here is derived from an EMBL/GenBank/DDBJ whole genome shotgun (WGS) entry which is preliminary data.</text>
</comment>
<feature type="domain" description="HTH luxR-type" evidence="5">
    <location>
        <begin position="1396"/>
        <end position="1461"/>
    </location>
</feature>
<dbReference type="Pfam" id="PF01590">
    <property type="entry name" value="GAF"/>
    <property type="match status" value="1"/>
</dbReference>
<dbReference type="InterPro" id="IPR016032">
    <property type="entry name" value="Sig_transdc_resp-reg_C-effctor"/>
</dbReference>
<dbReference type="InterPro" id="IPR036388">
    <property type="entry name" value="WH-like_DNA-bd_sf"/>
</dbReference>
<dbReference type="InterPro" id="IPR029016">
    <property type="entry name" value="GAF-like_dom_sf"/>
</dbReference>
<dbReference type="InterPro" id="IPR041664">
    <property type="entry name" value="AAA_16"/>
</dbReference>
<dbReference type="Pfam" id="PF00196">
    <property type="entry name" value="GerE"/>
    <property type="match status" value="1"/>
</dbReference>
<feature type="coiled-coil region" evidence="3">
    <location>
        <begin position="1158"/>
        <end position="1185"/>
    </location>
</feature>
<dbReference type="SUPFAM" id="SSF52540">
    <property type="entry name" value="P-loop containing nucleoside triphosphate hydrolases"/>
    <property type="match status" value="1"/>
</dbReference>
<reference evidence="6 7" key="1">
    <citation type="submission" date="2023-03" db="EMBL/GenBank/DDBJ databases">
        <title>Bacillus Genome Sequencing.</title>
        <authorList>
            <person name="Dunlap C."/>
        </authorList>
    </citation>
    <scope>NUCLEOTIDE SEQUENCE [LARGE SCALE GENOMIC DNA]</scope>
    <source>
        <strain evidence="6 7">NRS-52</strain>
    </source>
</reference>
<keyword evidence="1" id="KW-0805">Transcription regulation</keyword>
<dbReference type="SUPFAM" id="SSF56112">
    <property type="entry name" value="Protein kinase-like (PK-like)"/>
    <property type="match status" value="1"/>
</dbReference>
<feature type="domain" description="Protein kinase" evidence="4">
    <location>
        <begin position="1"/>
        <end position="194"/>
    </location>
</feature>
<dbReference type="PROSITE" id="PS50011">
    <property type="entry name" value="PROTEIN_KINASE_DOM"/>
    <property type="match status" value="1"/>
</dbReference>
<dbReference type="InterPro" id="IPR027417">
    <property type="entry name" value="P-loop_NTPase"/>
</dbReference>
<evidence type="ECO:0000259" key="4">
    <source>
        <dbReference type="PROSITE" id="PS50011"/>
    </source>
</evidence>
<accession>A0ABU6PZ13</accession>
<dbReference type="SMART" id="SM00421">
    <property type="entry name" value="HTH_LUXR"/>
    <property type="match status" value="1"/>
</dbReference>
<keyword evidence="3" id="KW-0175">Coiled coil</keyword>
<sequence>MYESDRRLRDYIQGHRGMDPDEFLPLARSLAASVGRLHQQQLIHLDLRPERIGVSPSGNEAYVIDSGYAVHRTAEGYPYLSGGVLESGLPYCSPENTGRMHRRVDERSDLYSLGVIFYEMLAGCPPFRSDQPLEWVYMHLAQSPPPLSNLARHLPEGLEAIIMKLLEKNPDKRYSSVDVLLADWDKIGRPHEIHLMEQGLQGREHEMAMLTQAFYSACLGSTEMVYVSGEAGIGKTSLIEEVLGKQQHDRDFYYIAGKFEQLSKESPYHPIIQAFRGLMRHLLGQRKDQSMLWRHKLQEALGPNVHVIADIIPEARLILGSDHVPGLEELQANESKKRFIYAFRKFVQALASKEHPLVLFIDDLQWADASSLQLIHALLSDPECQYLMIVGAYRPTETDLAKLPGYEPDGSMTAQAVVRHIHLGKLGIEQMNQIVMETLHSPADTTRSLTELLYHQSKGNPFHFKQMLLRLQDDHILSYNHEQRCWTWNLAKILEQVPRYAIHELMEHKLHRLPADAQELLKIAACVGSTFHPSLITCVSFQNHEDAGIHWSAIEAEGMITPFEAEMYRFTHDHIQKLIYNGIDDESKQDIHIRIGQCLYRKANAYGESSLFDAVNHLNRGSARIKNPQDILELVRLNLDAGHRAKSSAAYDIALGYFRKAVELLSPEDWNREFELIFELYAQKAECEYLCGYSGNSERDIDFLLGRARDPVERSRVQMIRIMQYINQGRYHEGTALGLACLKEHQIYISPNPGKYLLLMEGKRIDALLGKDYGRLVLLDEMTDKERISAMNLIFAIIPSTFFTNKEVFFLLTCRAIQLTLKHGITPASAAIYTAIGMLLGTALGKFEKGYAIAKLGVELSERYNVTSIKSNTYTMFGSVLCQFAGNAREGDAYLIKALRFGMDSGDYVFASYAMGAHVNSLYTRASLSELARTIAEYMDVLDTTKDEFVRKNFNLYQQVILALQGRTSSSLSFSSPGFDEEHFLKQIRKEETSATTLFQFGTYKTQLCFLTGHYAEAIHWAKQTERFEAYATHLPHLPECLFYAALAIMAAPARSRADIQQLHRSLERFRRWAQCSPENLQSRYELLQAEFARISGEWREAEAMYDQAIRTARELEDFHVTSIAGETAANYYLECGKMKTAWYYLQLAVEGYTQWGVQLKISQLEKLMERVQSQENRRPTYERILQGQGIAAANQAEGDFQTIGNAPSADSIDLAAILKTTQAITHQMTWDTVLAEIMNTIMKHAGASKGALLTGTEDSLVIQVYTDSDASTITSPSELKDSSLLPEGIIRYVYRSQEDIYYNGGEESWLMHNPYIAQHQPQSALCIPVTVHGTMMGVLYLENKLARHVFIPGRTAVLQTMASHGIFMCVLQSAPGPSYVQPDTGEAGEEEHPAPEMIEESLTERELEVLALLAAGLTNKEIAERLVIAIGTVKVHVKNIFAKLKVNRRINAIAQAKELRLISDDTRRSV</sequence>
<dbReference type="InterPro" id="IPR053159">
    <property type="entry name" value="Hybrid_Histidine_Kinase"/>
</dbReference>
<protein>
    <submittedName>
        <fullName evidence="6">AAA family ATPase</fullName>
    </submittedName>
</protein>
<keyword evidence="7" id="KW-1185">Reference proteome</keyword>
<dbReference type="PANTHER" id="PTHR43642">
    <property type="entry name" value="HYBRID SIGNAL TRANSDUCTION HISTIDINE KINASE G"/>
    <property type="match status" value="1"/>
</dbReference>
<dbReference type="InterPro" id="IPR003018">
    <property type="entry name" value="GAF"/>
</dbReference>
<organism evidence="6 7">
    <name type="scientific">Paenibacillus chibensis</name>
    <dbReference type="NCBI Taxonomy" id="59846"/>
    <lineage>
        <taxon>Bacteria</taxon>
        <taxon>Bacillati</taxon>
        <taxon>Bacillota</taxon>
        <taxon>Bacilli</taxon>
        <taxon>Bacillales</taxon>
        <taxon>Paenibacillaceae</taxon>
        <taxon>Paenibacillus</taxon>
    </lineage>
</organism>
<dbReference type="InterPro" id="IPR011990">
    <property type="entry name" value="TPR-like_helical_dom_sf"/>
</dbReference>
<gene>
    <name evidence="6" type="ORF">P9847_22880</name>
</gene>
<dbReference type="Proteomes" id="UP001343257">
    <property type="component" value="Unassembled WGS sequence"/>
</dbReference>
<dbReference type="Gene3D" id="1.10.510.10">
    <property type="entry name" value="Transferase(Phosphotransferase) domain 1"/>
    <property type="match status" value="1"/>
</dbReference>
<dbReference type="SUPFAM" id="SSF55781">
    <property type="entry name" value="GAF domain-like"/>
    <property type="match status" value="1"/>
</dbReference>
<dbReference type="Pfam" id="PF00069">
    <property type="entry name" value="Pkinase"/>
    <property type="match status" value="1"/>
</dbReference>
<proteinExistence type="predicted"/>
<evidence type="ECO:0000256" key="2">
    <source>
        <dbReference type="ARBA" id="ARBA00023163"/>
    </source>
</evidence>
<dbReference type="CDD" id="cd06170">
    <property type="entry name" value="LuxR_C_like"/>
    <property type="match status" value="1"/>
</dbReference>
<dbReference type="PANTHER" id="PTHR43642:SF1">
    <property type="entry name" value="HYBRID SIGNAL TRANSDUCTION HISTIDINE KINASE G"/>
    <property type="match status" value="1"/>
</dbReference>
<dbReference type="EMBL" id="JARTLD010000062">
    <property type="protein sequence ID" value="MED5020132.1"/>
    <property type="molecule type" value="Genomic_DNA"/>
</dbReference>
<dbReference type="InterPro" id="IPR011009">
    <property type="entry name" value="Kinase-like_dom_sf"/>
</dbReference>
<dbReference type="Gene3D" id="1.10.10.10">
    <property type="entry name" value="Winged helix-like DNA-binding domain superfamily/Winged helix DNA-binding domain"/>
    <property type="match status" value="1"/>
</dbReference>
<dbReference type="SUPFAM" id="SSF48452">
    <property type="entry name" value="TPR-like"/>
    <property type="match status" value="1"/>
</dbReference>
<dbReference type="SMART" id="SM00220">
    <property type="entry name" value="S_TKc"/>
    <property type="match status" value="1"/>
</dbReference>
<dbReference type="InterPro" id="IPR000792">
    <property type="entry name" value="Tscrpt_reg_LuxR_C"/>
</dbReference>
<evidence type="ECO:0000313" key="6">
    <source>
        <dbReference type="EMBL" id="MED5020132.1"/>
    </source>
</evidence>
<dbReference type="CDD" id="cd14014">
    <property type="entry name" value="STKc_PknB_like"/>
    <property type="match status" value="1"/>
</dbReference>
<evidence type="ECO:0000259" key="5">
    <source>
        <dbReference type="PROSITE" id="PS50043"/>
    </source>
</evidence>
<evidence type="ECO:0000313" key="7">
    <source>
        <dbReference type="Proteomes" id="UP001343257"/>
    </source>
</evidence>
<dbReference type="Gene3D" id="1.25.40.10">
    <property type="entry name" value="Tetratricopeptide repeat domain"/>
    <property type="match status" value="1"/>
</dbReference>
<dbReference type="Pfam" id="PF13191">
    <property type="entry name" value="AAA_16"/>
    <property type="match status" value="1"/>
</dbReference>
<dbReference type="PRINTS" id="PR00038">
    <property type="entry name" value="HTHLUXR"/>
</dbReference>
<dbReference type="PROSITE" id="PS50043">
    <property type="entry name" value="HTH_LUXR_2"/>
    <property type="match status" value="1"/>
</dbReference>
<dbReference type="SUPFAM" id="SSF46894">
    <property type="entry name" value="C-terminal effector domain of the bipartite response regulators"/>
    <property type="match status" value="1"/>
</dbReference>
<evidence type="ECO:0000256" key="3">
    <source>
        <dbReference type="SAM" id="Coils"/>
    </source>
</evidence>
<dbReference type="Gene3D" id="3.30.450.40">
    <property type="match status" value="1"/>
</dbReference>
<evidence type="ECO:0000256" key="1">
    <source>
        <dbReference type="ARBA" id="ARBA00023015"/>
    </source>
</evidence>
<name>A0ABU6PZ13_9BACL</name>
<dbReference type="PROSITE" id="PS00622">
    <property type="entry name" value="HTH_LUXR_1"/>
    <property type="match status" value="1"/>
</dbReference>
<keyword evidence="2" id="KW-0804">Transcription</keyword>
<dbReference type="Gene3D" id="3.40.50.300">
    <property type="entry name" value="P-loop containing nucleotide triphosphate hydrolases"/>
    <property type="match status" value="1"/>
</dbReference>
<dbReference type="InterPro" id="IPR000719">
    <property type="entry name" value="Prot_kinase_dom"/>
</dbReference>